<comment type="caution">
    <text evidence="8">The sequence shown here is derived from an EMBL/GenBank/DDBJ whole genome shotgun (WGS) entry which is preliminary data.</text>
</comment>
<evidence type="ECO:0000256" key="6">
    <source>
        <dbReference type="PIRSR" id="PIRSR000137-2"/>
    </source>
</evidence>
<keyword evidence="9" id="KW-1185">Reference proteome</keyword>
<dbReference type="GO" id="GO:0050660">
    <property type="term" value="F:flavin adenine dinucleotide binding"/>
    <property type="evidence" value="ECO:0007669"/>
    <property type="project" value="InterPro"/>
</dbReference>
<feature type="domain" description="Glucose-methanol-choline oxidoreductase N-terminal" evidence="7">
    <location>
        <begin position="206"/>
        <end position="220"/>
    </location>
</feature>
<dbReference type="PANTHER" id="PTHR11552">
    <property type="entry name" value="GLUCOSE-METHANOL-CHOLINE GMC OXIDOREDUCTASE"/>
    <property type="match status" value="1"/>
</dbReference>
<dbReference type="SUPFAM" id="SSF51905">
    <property type="entry name" value="FAD/NAD(P)-binding domain"/>
    <property type="match status" value="1"/>
</dbReference>
<organism evidence="8 9">
    <name type="scientific">Clathrus columnatus</name>
    <dbReference type="NCBI Taxonomy" id="1419009"/>
    <lineage>
        <taxon>Eukaryota</taxon>
        <taxon>Fungi</taxon>
        <taxon>Dikarya</taxon>
        <taxon>Basidiomycota</taxon>
        <taxon>Agaricomycotina</taxon>
        <taxon>Agaricomycetes</taxon>
        <taxon>Phallomycetidae</taxon>
        <taxon>Phallales</taxon>
        <taxon>Clathraceae</taxon>
        <taxon>Clathrus</taxon>
    </lineage>
</organism>
<dbReference type="InterPro" id="IPR036188">
    <property type="entry name" value="FAD/NAD-bd_sf"/>
</dbReference>
<feature type="active site" description="Proton acceptor" evidence="5">
    <location>
        <position position="490"/>
    </location>
</feature>
<feature type="binding site" evidence="6">
    <location>
        <position position="165"/>
    </location>
    <ligand>
        <name>FAD</name>
        <dbReference type="ChEBI" id="CHEBI:57692"/>
    </ligand>
</feature>
<dbReference type="PANTHER" id="PTHR11552:SF147">
    <property type="entry name" value="CHOLINE DEHYDROGENASE, MITOCHONDRIAL"/>
    <property type="match status" value="1"/>
</dbReference>
<protein>
    <recommendedName>
        <fullName evidence="7">Glucose-methanol-choline oxidoreductase N-terminal domain-containing protein</fullName>
    </recommendedName>
</protein>
<dbReference type="PIRSF" id="PIRSF000137">
    <property type="entry name" value="Alcohol_oxidase"/>
    <property type="match status" value="1"/>
</dbReference>
<dbReference type="GO" id="GO:0016614">
    <property type="term" value="F:oxidoreductase activity, acting on CH-OH group of donors"/>
    <property type="evidence" value="ECO:0007669"/>
    <property type="project" value="InterPro"/>
</dbReference>
<name>A0AAV5AJ26_9AGAM</name>
<comment type="similarity">
    <text evidence="2">Belongs to the GMC oxidoreductase family.</text>
</comment>
<dbReference type="Pfam" id="PF05199">
    <property type="entry name" value="GMC_oxred_C"/>
    <property type="match status" value="1"/>
</dbReference>
<evidence type="ECO:0000313" key="8">
    <source>
        <dbReference type="EMBL" id="GJJ13692.1"/>
    </source>
</evidence>
<feature type="binding site" evidence="6">
    <location>
        <position position="114"/>
    </location>
    <ligand>
        <name>FAD</name>
        <dbReference type="ChEBI" id="CHEBI:57692"/>
    </ligand>
</feature>
<comment type="cofactor">
    <cofactor evidence="1 6">
        <name>FAD</name>
        <dbReference type="ChEBI" id="CHEBI:57692"/>
    </cofactor>
</comment>
<dbReference type="PROSITE" id="PS00624">
    <property type="entry name" value="GMC_OXRED_2"/>
    <property type="match status" value="1"/>
</dbReference>
<keyword evidence="3" id="KW-0285">Flavoprotein</keyword>
<reference evidence="8" key="1">
    <citation type="submission" date="2021-10" db="EMBL/GenBank/DDBJ databases">
        <title>De novo Genome Assembly of Clathrus columnatus (Basidiomycota, Fungi) Using Illumina and Nanopore Sequence Data.</title>
        <authorList>
            <person name="Ogiso-Tanaka E."/>
            <person name="Itagaki H."/>
            <person name="Hosoya T."/>
            <person name="Hosaka K."/>
        </authorList>
    </citation>
    <scope>NUCLEOTIDE SEQUENCE</scope>
    <source>
        <strain evidence="8">MO-923</strain>
    </source>
</reference>
<accession>A0AAV5AJ26</accession>
<evidence type="ECO:0000256" key="1">
    <source>
        <dbReference type="ARBA" id="ARBA00001974"/>
    </source>
</evidence>
<dbReference type="InterPro" id="IPR000172">
    <property type="entry name" value="GMC_OxRdtase_N"/>
</dbReference>
<sequence>MGASHSNFLSNPEQFATRVTQSQTSSKVKEYDFVIVGGGTAGCVLASKLSENPAFTVILIEAGRSHEEYLFSKIPLGFSKLFLSAADWAFSTTPQKHVKDRVIRLPRGKVLGGTRDFNTPGGTLGAAPFLAFMDNKGQRSSAAAAYLTNNVLAWPNLSVAVNCCVEKVLFDDENNTLLATGVELRTTRDGPIFCVSATKEIILTAGAYGTPHLLLVSGIGPRKELEEKGVTVVKDLPAVGKNLVDGLPTYDYLAKPLSSLFALVQWYITGKWPMATLAAQGAAFFRSDDPSLPYSVPGGKPLPDLVDLSSGSNAPDLEISWFPMLILDGGVGKIPPGVQGATARVVNLRPKSSGDITLETSSIWDKPIINPKWFSNEHDTQIVARGVRLLLRIARTKPFSGFVDFREDERYPFLWIGTQDPDTLSEEELYEFIRKNSKTAWHPVSQLEACTARMGKSEDSSVVNSKLQVHGMQSLKIIDASIFPKQLSGHPCTAIIAMAEKASDMIKEAHI</sequence>
<dbReference type="InterPro" id="IPR007867">
    <property type="entry name" value="GMC_OxRtase_C"/>
</dbReference>
<dbReference type="EMBL" id="BPWL01000009">
    <property type="protein sequence ID" value="GJJ13692.1"/>
    <property type="molecule type" value="Genomic_DNA"/>
</dbReference>
<dbReference type="Pfam" id="PF00732">
    <property type="entry name" value="GMC_oxred_N"/>
    <property type="match status" value="1"/>
</dbReference>
<gene>
    <name evidence="8" type="ORF">Clacol_007948</name>
</gene>
<dbReference type="SUPFAM" id="SSF54373">
    <property type="entry name" value="FAD-linked reductases, C-terminal domain"/>
    <property type="match status" value="1"/>
</dbReference>
<feature type="binding site" evidence="6">
    <location>
        <begin position="441"/>
        <end position="442"/>
    </location>
    <ligand>
        <name>FAD</name>
        <dbReference type="ChEBI" id="CHEBI:57692"/>
    </ligand>
</feature>
<evidence type="ECO:0000313" key="9">
    <source>
        <dbReference type="Proteomes" id="UP001050691"/>
    </source>
</evidence>
<feature type="active site" description="Proton donor" evidence="5">
    <location>
        <position position="442"/>
    </location>
</feature>
<evidence type="ECO:0000256" key="4">
    <source>
        <dbReference type="ARBA" id="ARBA00022827"/>
    </source>
</evidence>
<feature type="binding site" evidence="6">
    <location>
        <position position="110"/>
    </location>
    <ligand>
        <name>FAD</name>
        <dbReference type="ChEBI" id="CHEBI:57692"/>
    </ligand>
</feature>
<proteinExistence type="inferred from homology"/>
<evidence type="ECO:0000259" key="7">
    <source>
        <dbReference type="PROSITE" id="PS00624"/>
    </source>
</evidence>
<keyword evidence="4 6" id="KW-0274">FAD</keyword>
<dbReference type="Gene3D" id="3.30.410.40">
    <property type="match status" value="1"/>
</dbReference>
<dbReference type="InterPro" id="IPR012132">
    <property type="entry name" value="GMC_OxRdtase"/>
</dbReference>
<dbReference type="Proteomes" id="UP001050691">
    <property type="component" value="Unassembled WGS sequence"/>
</dbReference>
<evidence type="ECO:0000256" key="2">
    <source>
        <dbReference type="ARBA" id="ARBA00010790"/>
    </source>
</evidence>
<evidence type="ECO:0000256" key="5">
    <source>
        <dbReference type="PIRSR" id="PIRSR000137-1"/>
    </source>
</evidence>
<dbReference type="Gene3D" id="3.50.50.60">
    <property type="entry name" value="FAD/NAD(P)-binding domain"/>
    <property type="match status" value="3"/>
</dbReference>
<evidence type="ECO:0000256" key="3">
    <source>
        <dbReference type="ARBA" id="ARBA00022630"/>
    </source>
</evidence>
<dbReference type="AlphaFoldDB" id="A0AAV5AJ26"/>